<evidence type="ECO:0000259" key="5">
    <source>
        <dbReference type="Pfam" id="PF00496"/>
    </source>
</evidence>
<name>A0A2U1E314_9FIRM</name>
<protein>
    <submittedName>
        <fullName evidence="6">Peptide/nickel transport system substrate-binding protein</fullName>
    </submittedName>
</protein>
<dbReference type="Proteomes" id="UP000245793">
    <property type="component" value="Unassembled WGS sequence"/>
</dbReference>
<dbReference type="InterPro" id="IPR039424">
    <property type="entry name" value="SBP_5"/>
</dbReference>
<keyword evidence="2" id="KW-0813">Transport</keyword>
<gene>
    <name evidence="6" type="ORF">C7381_10536</name>
</gene>
<dbReference type="AlphaFoldDB" id="A0A2U1E314"/>
<keyword evidence="3 4" id="KW-0732">Signal</keyword>
<dbReference type="Gene3D" id="3.10.105.10">
    <property type="entry name" value="Dipeptide-binding Protein, Domain 3"/>
    <property type="match status" value="1"/>
</dbReference>
<evidence type="ECO:0000256" key="4">
    <source>
        <dbReference type="SAM" id="SignalP"/>
    </source>
</evidence>
<evidence type="ECO:0000256" key="1">
    <source>
        <dbReference type="ARBA" id="ARBA00005695"/>
    </source>
</evidence>
<dbReference type="Pfam" id="PF00496">
    <property type="entry name" value="SBP_bac_5"/>
    <property type="match status" value="1"/>
</dbReference>
<dbReference type="SUPFAM" id="SSF53850">
    <property type="entry name" value="Periplasmic binding protein-like II"/>
    <property type="match status" value="1"/>
</dbReference>
<dbReference type="RefSeq" id="WP_116480122.1">
    <property type="nucleotide sequence ID" value="NZ_QEKV01000005.1"/>
</dbReference>
<evidence type="ECO:0000313" key="6">
    <source>
        <dbReference type="EMBL" id="PVY94334.1"/>
    </source>
</evidence>
<dbReference type="PROSITE" id="PS51257">
    <property type="entry name" value="PROKAR_LIPOPROTEIN"/>
    <property type="match status" value="1"/>
</dbReference>
<evidence type="ECO:0000256" key="2">
    <source>
        <dbReference type="ARBA" id="ARBA00022448"/>
    </source>
</evidence>
<proteinExistence type="inferred from homology"/>
<dbReference type="GO" id="GO:0015833">
    <property type="term" value="P:peptide transport"/>
    <property type="evidence" value="ECO:0007669"/>
    <property type="project" value="TreeGrafter"/>
</dbReference>
<dbReference type="Gene3D" id="3.90.76.10">
    <property type="entry name" value="Dipeptide-binding Protein, Domain 1"/>
    <property type="match status" value="1"/>
</dbReference>
<dbReference type="GO" id="GO:1904680">
    <property type="term" value="F:peptide transmembrane transporter activity"/>
    <property type="evidence" value="ECO:0007669"/>
    <property type="project" value="TreeGrafter"/>
</dbReference>
<evidence type="ECO:0000313" key="7">
    <source>
        <dbReference type="Proteomes" id="UP000245793"/>
    </source>
</evidence>
<accession>A0A2U1E314</accession>
<dbReference type="InterPro" id="IPR000914">
    <property type="entry name" value="SBP_5_dom"/>
</dbReference>
<reference evidence="6 7" key="1">
    <citation type="submission" date="2018-04" db="EMBL/GenBank/DDBJ databases">
        <title>Genomic Encyclopedia of Type Strains, Phase IV (KMG-IV): sequencing the most valuable type-strain genomes for metagenomic binning, comparative biology and taxonomic classification.</title>
        <authorList>
            <person name="Goeker M."/>
        </authorList>
    </citation>
    <scope>NUCLEOTIDE SEQUENCE [LARGE SCALE GENOMIC DNA]</scope>
    <source>
        <strain evidence="6 7">DSM 20705</strain>
    </source>
</reference>
<dbReference type="EMBL" id="QEKV01000005">
    <property type="protein sequence ID" value="PVY94334.1"/>
    <property type="molecule type" value="Genomic_DNA"/>
</dbReference>
<sequence>MKKLFSIVLSLLMVMTLLAGCGNGNKSSGTRKGDADTLYVANDADAISLDPMGTNDNSSSKVLVQIYEGLFELNDKAEEVPLLAESYDKISDTEYVFHLRKGVKFHNGEEMKASDVVFSLKRACEAPNVKHLFNTIDEDSIKADDDYTVRFNLKFAYPGIIASLMHPGGSILCQKFVEAAGDSYGTSTDKVCGTGPFKLDEWSKANVIKLSRNEDYYGEKAKMAKVEYKIIPEPTNRLVELQTGGADIVYELQPMDVEKIEKDENLVMLKSDDYGTTYLGFNTQKAPFDNPKVRQAIAYAIDIPDLIPKVWLGLGKAASNSMPPTLVYSIGGETKPKERDVEKAKALLAEAGYPNGFDTSISTNERKQRVDMATIIKEQLKDVGINVTINVMEWSAFNDVLKNGKQDMFEIAWISDTPDPDAFLFPCFHSSAMGEGGNYCWLNDKEVDKLLDDARMELDTNKRAEIYKKAQEYILDQQIWIPQYWSELTAATSKNVEGFEMNHFGFYKLSKVSVKAAENK</sequence>
<dbReference type="InterPro" id="IPR030678">
    <property type="entry name" value="Peptide/Ni-bd"/>
</dbReference>
<dbReference type="GO" id="GO:0042597">
    <property type="term" value="C:periplasmic space"/>
    <property type="evidence" value="ECO:0007669"/>
    <property type="project" value="UniProtKB-ARBA"/>
</dbReference>
<dbReference type="PANTHER" id="PTHR30290">
    <property type="entry name" value="PERIPLASMIC BINDING COMPONENT OF ABC TRANSPORTER"/>
    <property type="match status" value="1"/>
</dbReference>
<comment type="similarity">
    <text evidence="1">Belongs to the bacterial solute-binding protein 5 family.</text>
</comment>
<dbReference type="PIRSF" id="PIRSF002741">
    <property type="entry name" value="MppA"/>
    <property type="match status" value="1"/>
</dbReference>
<feature type="signal peptide" evidence="4">
    <location>
        <begin position="1"/>
        <end position="19"/>
    </location>
</feature>
<dbReference type="GO" id="GO:0043190">
    <property type="term" value="C:ATP-binding cassette (ABC) transporter complex"/>
    <property type="evidence" value="ECO:0007669"/>
    <property type="project" value="InterPro"/>
</dbReference>
<feature type="chain" id="PRO_5039343985" evidence="4">
    <location>
        <begin position="20"/>
        <end position="520"/>
    </location>
</feature>
<dbReference type="Gene3D" id="3.40.190.10">
    <property type="entry name" value="Periplasmic binding protein-like II"/>
    <property type="match status" value="1"/>
</dbReference>
<dbReference type="PANTHER" id="PTHR30290:SF9">
    <property type="entry name" value="OLIGOPEPTIDE-BINDING PROTEIN APPA"/>
    <property type="match status" value="1"/>
</dbReference>
<feature type="domain" description="Solute-binding protein family 5" evidence="5">
    <location>
        <begin position="80"/>
        <end position="433"/>
    </location>
</feature>
<evidence type="ECO:0000256" key="3">
    <source>
        <dbReference type="ARBA" id="ARBA00022729"/>
    </source>
</evidence>
<organism evidence="6 7">
    <name type="scientific">Ezakiella coagulans</name>
    <dbReference type="NCBI Taxonomy" id="46507"/>
    <lineage>
        <taxon>Bacteria</taxon>
        <taxon>Bacillati</taxon>
        <taxon>Bacillota</taxon>
        <taxon>Tissierellia</taxon>
        <taxon>Ezakiella</taxon>
    </lineage>
</organism>
<comment type="caution">
    <text evidence="6">The sequence shown here is derived from an EMBL/GenBank/DDBJ whole genome shotgun (WGS) entry which is preliminary data.</text>
</comment>
<keyword evidence="7" id="KW-1185">Reference proteome</keyword>